<gene>
    <name evidence="8" type="ORF">J3U87_12015</name>
</gene>
<keyword evidence="5 6" id="KW-0238">DNA-binding</keyword>
<evidence type="ECO:0000313" key="8">
    <source>
        <dbReference type="EMBL" id="QTD53175.1"/>
    </source>
</evidence>
<evidence type="ECO:0000256" key="5">
    <source>
        <dbReference type="ARBA" id="ARBA00023125"/>
    </source>
</evidence>
<proteinExistence type="inferred from homology"/>
<dbReference type="Proteomes" id="UP000663929">
    <property type="component" value="Chromosome"/>
</dbReference>
<evidence type="ECO:0000256" key="3">
    <source>
        <dbReference type="ARBA" id="ARBA00022679"/>
    </source>
</evidence>
<dbReference type="Pfam" id="PF14487">
    <property type="entry name" value="DarT"/>
    <property type="match status" value="1"/>
</dbReference>
<organism evidence="8 9">
    <name type="scientific">Sulfidibacter corallicola</name>
    <dbReference type="NCBI Taxonomy" id="2818388"/>
    <lineage>
        <taxon>Bacteria</taxon>
        <taxon>Pseudomonadati</taxon>
        <taxon>Acidobacteriota</taxon>
        <taxon>Holophagae</taxon>
        <taxon>Acanthopleuribacterales</taxon>
        <taxon>Acanthopleuribacteraceae</taxon>
        <taxon>Sulfidibacter</taxon>
    </lineage>
</organism>
<evidence type="ECO:0000256" key="2">
    <source>
        <dbReference type="ARBA" id="ARBA00022676"/>
    </source>
</evidence>
<dbReference type="PROSITE" id="PS52018">
    <property type="entry name" value="DART"/>
    <property type="match status" value="1"/>
</dbReference>
<evidence type="ECO:0000256" key="1">
    <source>
        <dbReference type="ARBA" id="ARBA00022649"/>
    </source>
</evidence>
<dbReference type="GO" id="GO:0003677">
    <property type="term" value="F:DNA binding"/>
    <property type="evidence" value="ECO:0007669"/>
    <property type="project" value="UniProtKB-UniRule"/>
</dbReference>
<dbReference type="RefSeq" id="WP_237383274.1">
    <property type="nucleotide sequence ID" value="NZ_CP071793.1"/>
</dbReference>
<dbReference type="AlphaFoldDB" id="A0A8A4U358"/>
<evidence type="ECO:0000259" key="7">
    <source>
        <dbReference type="PROSITE" id="PS52018"/>
    </source>
</evidence>
<comment type="caution">
    <text evidence="6">Lacks conserved residue(s) required for the propagation of feature annotation.</text>
</comment>
<accession>A0A8A4U358</accession>
<dbReference type="GO" id="GO:0016757">
    <property type="term" value="F:glycosyltransferase activity"/>
    <property type="evidence" value="ECO:0007669"/>
    <property type="project" value="UniProtKB-KW"/>
</dbReference>
<protein>
    <submittedName>
        <fullName evidence="8">DUF4433 domain-containing protein</fullName>
    </submittedName>
</protein>
<dbReference type="EMBL" id="CP071793">
    <property type="protein sequence ID" value="QTD53175.1"/>
    <property type="molecule type" value="Genomic_DNA"/>
</dbReference>
<keyword evidence="4" id="KW-0548">Nucleotidyltransferase</keyword>
<name>A0A8A4U358_SULCO</name>
<reference evidence="8" key="1">
    <citation type="submission" date="2021-03" db="EMBL/GenBank/DDBJ databases">
        <title>Acanthopleuribacteraceae sp. M133.</title>
        <authorList>
            <person name="Wang G."/>
        </authorList>
    </citation>
    <scope>NUCLEOTIDE SEQUENCE</scope>
    <source>
        <strain evidence="8">M133</strain>
    </source>
</reference>
<dbReference type="GO" id="GO:0016779">
    <property type="term" value="F:nucleotidyltransferase activity"/>
    <property type="evidence" value="ECO:0007669"/>
    <property type="project" value="UniProtKB-KW"/>
</dbReference>
<keyword evidence="2" id="KW-0328">Glycosyltransferase</keyword>
<keyword evidence="3" id="KW-0808">Transferase</keyword>
<comment type="similarity">
    <text evidence="6">Belongs to the DarT ADP-ribosyltransferase family.</text>
</comment>
<keyword evidence="9" id="KW-1185">Reference proteome</keyword>
<keyword evidence="1 6" id="KW-1277">Toxin-antitoxin system</keyword>
<evidence type="ECO:0000256" key="4">
    <source>
        <dbReference type="ARBA" id="ARBA00022695"/>
    </source>
</evidence>
<evidence type="ECO:0000256" key="6">
    <source>
        <dbReference type="PROSITE-ProRule" id="PRU01362"/>
    </source>
</evidence>
<dbReference type="InterPro" id="IPR029494">
    <property type="entry name" value="DarT"/>
</dbReference>
<sequence length="330" mass="38475">MIHGQRSEIERYLKKLGNAPSLGKARSWWPFFVYHFTEVHNAASILNQGFLRSRNALTTQRQTFRDSASQEVISRTEHSEKDWVRLYFRPRTPTQFRNEGIRQPDSLYEGAHCPMPVFFLFDASGIIGKEGTIMTDGSVARQHKKGYGLTFLKSLDFARIFHDSPLEPEEKSEIVNARHAEVLAEDPLDLSNLKYIVCRSMAERETLNSLLSENVLDRWRPQVVIDRRGDLFFKRHFFIIEVSLSRSLITIRVSPDNTGPFDLQIVVKDEYGYTQVFERTRFQFEPNPYSLRISEPRNAYLISIHVNGFLAYRSFFQESPYQAKPHNLLF</sequence>
<dbReference type="KEGG" id="scor:J3U87_12015"/>
<evidence type="ECO:0000313" key="9">
    <source>
        <dbReference type="Proteomes" id="UP000663929"/>
    </source>
</evidence>
<feature type="domain" description="DarT" evidence="7">
    <location>
        <begin position="31"/>
        <end position="233"/>
    </location>
</feature>